<dbReference type="Pfam" id="PF13378">
    <property type="entry name" value="MR_MLE_C"/>
    <property type="match status" value="1"/>
</dbReference>
<evidence type="ECO:0000313" key="4">
    <source>
        <dbReference type="EMBL" id="HAD0597614.1"/>
    </source>
</evidence>
<comment type="caution">
    <text evidence="3">The sequence shown here is derived from an EMBL/GenBank/DDBJ whole genome shotgun (WGS) entry which is preliminary data.</text>
</comment>
<evidence type="ECO:0000256" key="1">
    <source>
        <dbReference type="ARBA" id="ARBA00023239"/>
    </source>
</evidence>
<dbReference type="SUPFAM" id="SSF54826">
    <property type="entry name" value="Enolase N-terminal domain-like"/>
    <property type="match status" value="1"/>
</dbReference>
<organism evidence="3">
    <name type="scientific">Salmonella typhimurium</name>
    <dbReference type="NCBI Taxonomy" id="90371"/>
    <lineage>
        <taxon>Bacteria</taxon>
        <taxon>Pseudomonadati</taxon>
        <taxon>Pseudomonadota</taxon>
        <taxon>Gammaproteobacteria</taxon>
        <taxon>Enterobacterales</taxon>
        <taxon>Enterobacteriaceae</taxon>
        <taxon>Salmonella</taxon>
    </lineage>
</organism>
<dbReference type="InterPro" id="IPR013341">
    <property type="entry name" value="Mandelate_racemase_N_dom"/>
</dbReference>
<proteinExistence type="predicted"/>
<dbReference type="GO" id="GO:0016829">
    <property type="term" value="F:lyase activity"/>
    <property type="evidence" value="ECO:0007669"/>
    <property type="project" value="UniProtKB-KW"/>
</dbReference>
<dbReference type="Pfam" id="PF02746">
    <property type="entry name" value="MR_MLE_N"/>
    <property type="match status" value="1"/>
</dbReference>
<dbReference type="Gene3D" id="3.30.390.10">
    <property type="entry name" value="Enolase-like, N-terminal domain"/>
    <property type="match status" value="1"/>
</dbReference>
<dbReference type="SFLD" id="SFLDS00001">
    <property type="entry name" value="Enolase"/>
    <property type="match status" value="1"/>
</dbReference>
<dbReference type="InterPro" id="IPR013342">
    <property type="entry name" value="Mandelate_racemase_C"/>
</dbReference>
<dbReference type="InterPro" id="IPR029065">
    <property type="entry name" value="Enolase_C-like"/>
</dbReference>
<accession>A0A708TB27</accession>
<dbReference type="InterPro" id="IPR034593">
    <property type="entry name" value="DgoD-like"/>
</dbReference>
<feature type="domain" description="Mandelate racemase/muconate lactonizing enzyme C-terminal" evidence="2">
    <location>
        <begin position="151"/>
        <end position="266"/>
    </location>
</feature>
<name>A0A708TB27_SALTM</name>
<dbReference type="AlphaFoldDB" id="A0A708TB27"/>
<dbReference type="EMBL" id="DAANNH010000006">
    <property type="protein sequence ID" value="HAD0597614.1"/>
    <property type="molecule type" value="Genomic_DNA"/>
</dbReference>
<dbReference type="SUPFAM" id="SSF51604">
    <property type="entry name" value="Enolase C-terminal domain-like"/>
    <property type="match status" value="1"/>
</dbReference>
<protein>
    <submittedName>
        <fullName evidence="3">Mandelate racemase/muconate lactonizing enzyme family protein</fullName>
    </submittedName>
</protein>
<gene>
    <name evidence="3" type="ORF">G0M40_01830</name>
    <name evidence="4" type="ORF">G0M51_07950</name>
</gene>
<reference evidence="3" key="2">
    <citation type="submission" date="2019-08" db="EMBL/GenBank/DDBJ databases">
        <authorList>
            <consortium name="NCBI Pathogen Detection Project"/>
        </authorList>
    </citation>
    <scope>NUCLEOTIDE SEQUENCE</scope>
    <source>
        <strain evidence="4">Q23F1</strain>
        <strain evidence="3">Q23F2_BM</strain>
    </source>
</reference>
<evidence type="ECO:0000313" key="3">
    <source>
        <dbReference type="EMBL" id="HAD0592009.1"/>
    </source>
</evidence>
<dbReference type="InterPro" id="IPR029017">
    <property type="entry name" value="Enolase-like_N"/>
</dbReference>
<dbReference type="EMBL" id="DAANNG010000001">
    <property type="protein sequence ID" value="HAD0592009.1"/>
    <property type="molecule type" value="Genomic_DNA"/>
</dbReference>
<dbReference type="Gene3D" id="3.20.20.120">
    <property type="entry name" value="Enolase-like C-terminal domain"/>
    <property type="match status" value="1"/>
</dbReference>
<keyword evidence="1" id="KW-0456">Lyase</keyword>
<dbReference type="CDD" id="cd03316">
    <property type="entry name" value="MR_like"/>
    <property type="match status" value="1"/>
</dbReference>
<dbReference type="InterPro" id="IPR036849">
    <property type="entry name" value="Enolase-like_C_sf"/>
</dbReference>
<dbReference type="SMART" id="SM00922">
    <property type="entry name" value="MR_MLE"/>
    <property type="match status" value="1"/>
</dbReference>
<sequence>MMKITSVDIIDVANDFASATSKWRPVVVKINTDEGISGFGEVGLAYGVGASAGIGMAKDLAAIIIGMDPMNNEAIWEKMLKKTFWGQGGGGIFSAAMSGIDIALWDIKGKAWGVPLYKMLGGKSREKIRTYASQLQFGWGDGSDKDMLTEPEQYAQAALTAVSEGYDAIKVDTVAMDRHGNWNQQNLNGPLTDKILRLGYDRMAAIRDAVGPDVDIIAEMHAFTDTTSAIQFGRMIEELGVFYYEEPVMPLNPAQMKQVADKVNIPLAAGERIYWRWGYRPFLENGSLSVIQPDICTCGGITEDYLPKNGMYEVPELPGIGQELTEETMKKSPTITVK</sequence>
<reference evidence="3" key="1">
    <citation type="journal article" date="2018" name="Genome Biol.">
        <title>SKESA: strategic k-mer extension for scrupulous assemblies.</title>
        <authorList>
            <person name="Souvorov A."/>
            <person name="Agarwala R."/>
            <person name="Lipman D.J."/>
        </authorList>
    </citation>
    <scope>NUCLEOTIDE SEQUENCE</scope>
    <source>
        <strain evidence="4">Q23F1</strain>
        <strain evidence="3">Q23F2_BM</strain>
    </source>
</reference>
<dbReference type="PANTHER" id="PTHR48080">
    <property type="entry name" value="D-GALACTONATE DEHYDRATASE-RELATED"/>
    <property type="match status" value="1"/>
</dbReference>
<evidence type="ECO:0000259" key="2">
    <source>
        <dbReference type="SMART" id="SM00922"/>
    </source>
</evidence>
<dbReference type="PANTHER" id="PTHR48080:SF2">
    <property type="entry name" value="D-GALACTONATE DEHYDRATASE"/>
    <property type="match status" value="1"/>
</dbReference>